<keyword evidence="1" id="KW-0472">Membrane</keyword>
<evidence type="ECO:0000313" key="2">
    <source>
        <dbReference type="EMBL" id="RDH82047.1"/>
    </source>
</evidence>
<dbReference type="InterPro" id="IPR012902">
    <property type="entry name" value="N_methyl_site"/>
</dbReference>
<accession>A0A370DCM7</accession>
<evidence type="ECO:0000313" key="3">
    <source>
        <dbReference type="Proteomes" id="UP000254771"/>
    </source>
</evidence>
<dbReference type="SUPFAM" id="SSF54523">
    <property type="entry name" value="Pili subunits"/>
    <property type="match status" value="1"/>
</dbReference>
<dbReference type="InterPro" id="IPR045584">
    <property type="entry name" value="Pilin-like"/>
</dbReference>
<dbReference type="Pfam" id="PF16732">
    <property type="entry name" value="ComP_DUS"/>
    <property type="match status" value="1"/>
</dbReference>
<dbReference type="Gene3D" id="3.30.700.10">
    <property type="entry name" value="Glycoprotein, Type 4 Pilin"/>
    <property type="match status" value="1"/>
</dbReference>
<dbReference type="Pfam" id="PF07963">
    <property type="entry name" value="N_methyl"/>
    <property type="match status" value="1"/>
</dbReference>
<keyword evidence="1" id="KW-0812">Transmembrane</keyword>
<dbReference type="InterPro" id="IPR031982">
    <property type="entry name" value="PilE-like"/>
</dbReference>
<keyword evidence="3" id="KW-1185">Reference proteome</keyword>
<comment type="caution">
    <text evidence="2">The sequence shown here is derived from an EMBL/GenBank/DDBJ whole genome shotgun (WGS) entry which is preliminary data.</text>
</comment>
<proteinExistence type="predicted"/>
<sequence>MIPVRLAKGFTLIELMITLAVMAIIVAVGYPMYTTQVLKSHRVDAKSVLMQVALVQERYYVVNGDYGTAVELGAEYTNVINGVDRDGDGNGDYYTFAVDEDPDNNALTDDFTITATTAGAQAGDADCATFTIDQAGARAATGADTDNCW</sequence>
<dbReference type="NCBIfam" id="TIGR02532">
    <property type="entry name" value="IV_pilin_GFxxxE"/>
    <property type="match status" value="1"/>
</dbReference>
<feature type="transmembrane region" description="Helical" evidence="1">
    <location>
        <begin position="12"/>
        <end position="33"/>
    </location>
</feature>
<gene>
    <name evidence="2" type="ORF">DIZ78_16585</name>
</gene>
<organism evidence="2 3">
    <name type="scientific">endosymbiont of Escarpia spicata</name>
    <dbReference type="NCBI Taxonomy" id="2200908"/>
    <lineage>
        <taxon>Bacteria</taxon>
        <taxon>Pseudomonadati</taxon>
        <taxon>Pseudomonadota</taxon>
        <taxon>Gammaproteobacteria</taxon>
        <taxon>sulfur-oxidizing symbionts</taxon>
    </lineage>
</organism>
<name>A0A370DCM7_9GAMM</name>
<keyword evidence="1" id="KW-1133">Transmembrane helix</keyword>
<reference evidence="2 3" key="1">
    <citation type="journal article" date="2018" name="ISME J.">
        <title>Endosymbiont genomes yield clues of tubeworm success.</title>
        <authorList>
            <person name="Li Y."/>
            <person name="Liles M.R."/>
            <person name="Halanych K.M."/>
        </authorList>
    </citation>
    <scope>NUCLEOTIDE SEQUENCE [LARGE SCALE GENOMIC DNA]</scope>
    <source>
        <strain evidence="2">A1462</strain>
    </source>
</reference>
<evidence type="ECO:0000256" key="1">
    <source>
        <dbReference type="SAM" id="Phobius"/>
    </source>
</evidence>
<dbReference type="Proteomes" id="UP000254771">
    <property type="component" value="Unassembled WGS sequence"/>
</dbReference>
<dbReference type="PROSITE" id="PS00409">
    <property type="entry name" value="PROKAR_NTER_METHYL"/>
    <property type="match status" value="1"/>
</dbReference>
<protein>
    <submittedName>
        <fullName evidence="2">Pilus assembly protein PilE</fullName>
    </submittedName>
</protein>
<dbReference type="AlphaFoldDB" id="A0A370DCM7"/>
<dbReference type="EMBL" id="QFXE01000021">
    <property type="protein sequence ID" value="RDH82047.1"/>
    <property type="molecule type" value="Genomic_DNA"/>
</dbReference>
<dbReference type="GO" id="GO:0043683">
    <property type="term" value="P:type IV pilus assembly"/>
    <property type="evidence" value="ECO:0007669"/>
    <property type="project" value="InterPro"/>
</dbReference>